<protein>
    <recommendedName>
        <fullName evidence="3">DNA/RNA-binding protein Alba-like domain-containing protein</fullName>
    </recommendedName>
</protein>
<sequence>MLPSTGEEIMPTSTSTGTEGASAIQEPTARGAGEQQGDTIMEETSTGEATTNIQGDSRQRQPQINIPPSAAVAAASAQGQDTQPQIPVIAVSASKTPTVFFNLARRFLVNEEVLELSALEGAIVSAVDAAHLLERSRLANIVRVETSYVVVEPRRKKQKPQQDQTEGGGMPGATSQSAAMSQPFSVGAAPMAAGGTGSTHVAGTAMALAGATAEPKVKQEQRRARIIITVRRTEEYRQWLIENPHHGDDDEHEQSNA</sequence>
<evidence type="ECO:0000313" key="2">
    <source>
        <dbReference type="EMBL" id="CAD9604223.1"/>
    </source>
</evidence>
<proteinExistence type="predicted"/>
<gene>
    <name evidence="2" type="ORF">LDAN0321_LOCUS17721</name>
</gene>
<evidence type="ECO:0000256" key="1">
    <source>
        <dbReference type="SAM" id="MobiDB-lite"/>
    </source>
</evidence>
<reference evidence="2" key="1">
    <citation type="submission" date="2021-01" db="EMBL/GenBank/DDBJ databases">
        <authorList>
            <person name="Corre E."/>
            <person name="Pelletier E."/>
            <person name="Niang G."/>
            <person name="Scheremetjew M."/>
            <person name="Finn R."/>
            <person name="Kale V."/>
            <person name="Holt S."/>
            <person name="Cochrane G."/>
            <person name="Meng A."/>
            <person name="Brown T."/>
            <person name="Cohen L."/>
        </authorList>
    </citation>
    <scope>NUCLEOTIDE SEQUENCE</scope>
    <source>
        <strain evidence="2">B650</strain>
    </source>
</reference>
<name>A0A7S2PL04_9STRA</name>
<feature type="region of interest" description="Disordered" evidence="1">
    <location>
        <begin position="152"/>
        <end position="180"/>
    </location>
</feature>
<dbReference type="PANTHER" id="PTHR31947">
    <property type="entry name" value="DNA/RNA-BINDING PROTEIN ALBA 3"/>
    <property type="match status" value="1"/>
</dbReference>
<feature type="compositionally biased region" description="Polar residues" evidence="1">
    <location>
        <begin position="36"/>
        <end position="63"/>
    </location>
</feature>
<feature type="compositionally biased region" description="Low complexity" evidence="1">
    <location>
        <begin position="12"/>
        <end position="23"/>
    </location>
</feature>
<dbReference type="GO" id="GO:0005634">
    <property type="term" value="C:nucleus"/>
    <property type="evidence" value="ECO:0007669"/>
    <property type="project" value="TreeGrafter"/>
</dbReference>
<dbReference type="GO" id="GO:0003723">
    <property type="term" value="F:RNA binding"/>
    <property type="evidence" value="ECO:0007669"/>
    <property type="project" value="TreeGrafter"/>
</dbReference>
<accession>A0A7S2PL04</accession>
<dbReference type="InterPro" id="IPR036882">
    <property type="entry name" value="Alba-like_dom_sf"/>
</dbReference>
<dbReference type="EMBL" id="HBGY01028667">
    <property type="protein sequence ID" value="CAD9604223.1"/>
    <property type="molecule type" value="Transcribed_RNA"/>
</dbReference>
<dbReference type="InterPro" id="IPR014560">
    <property type="entry name" value="UCP030333_Alba"/>
</dbReference>
<feature type="region of interest" description="Disordered" evidence="1">
    <location>
        <begin position="1"/>
        <end position="63"/>
    </location>
</feature>
<dbReference type="AlphaFoldDB" id="A0A7S2PL04"/>
<organism evidence="2">
    <name type="scientific">Leptocylindrus danicus</name>
    <dbReference type="NCBI Taxonomy" id="163516"/>
    <lineage>
        <taxon>Eukaryota</taxon>
        <taxon>Sar</taxon>
        <taxon>Stramenopiles</taxon>
        <taxon>Ochrophyta</taxon>
        <taxon>Bacillariophyta</taxon>
        <taxon>Coscinodiscophyceae</taxon>
        <taxon>Chaetocerotophycidae</taxon>
        <taxon>Leptocylindrales</taxon>
        <taxon>Leptocylindraceae</taxon>
        <taxon>Leptocylindrus</taxon>
    </lineage>
</organism>
<dbReference type="PANTHER" id="PTHR31947:SF36">
    <property type="entry name" value="DNA_RNA-BINDING PROTEIN ALBA-LIKE DOMAIN-CONTAINING PROTEIN"/>
    <property type="match status" value="1"/>
</dbReference>
<dbReference type="Gene3D" id="3.30.110.20">
    <property type="entry name" value="Alba-like domain"/>
    <property type="match status" value="1"/>
</dbReference>
<evidence type="ECO:0008006" key="3">
    <source>
        <dbReference type="Google" id="ProtNLM"/>
    </source>
</evidence>